<name>A0ABP7IBH3_9ACTN</name>
<reference evidence="3" key="1">
    <citation type="journal article" date="2019" name="Int. J. Syst. Evol. Microbiol.">
        <title>The Global Catalogue of Microorganisms (GCM) 10K type strain sequencing project: providing services to taxonomists for standard genome sequencing and annotation.</title>
        <authorList>
            <consortium name="The Broad Institute Genomics Platform"/>
            <consortium name="The Broad Institute Genome Sequencing Center for Infectious Disease"/>
            <person name="Wu L."/>
            <person name="Ma J."/>
        </authorList>
    </citation>
    <scope>NUCLEOTIDE SEQUENCE [LARGE SCALE GENOMIC DNA]</scope>
    <source>
        <strain evidence="3">JCM 16908</strain>
    </source>
</reference>
<evidence type="ECO:0000313" key="3">
    <source>
        <dbReference type="Proteomes" id="UP001500888"/>
    </source>
</evidence>
<comment type="caution">
    <text evidence="2">The sequence shown here is derived from an EMBL/GenBank/DDBJ whole genome shotgun (WGS) entry which is preliminary data.</text>
</comment>
<proteinExistence type="predicted"/>
<gene>
    <name evidence="2" type="ORF">GCM10022226_38940</name>
</gene>
<evidence type="ECO:0000256" key="1">
    <source>
        <dbReference type="SAM" id="MobiDB-lite"/>
    </source>
</evidence>
<organism evidence="2 3">
    <name type="scientific">Sphaerisporangium flaviroseum</name>
    <dbReference type="NCBI Taxonomy" id="509199"/>
    <lineage>
        <taxon>Bacteria</taxon>
        <taxon>Bacillati</taxon>
        <taxon>Actinomycetota</taxon>
        <taxon>Actinomycetes</taxon>
        <taxon>Streptosporangiales</taxon>
        <taxon>Streptosporangiaceae</taxon>
        <taxon>Sphaerisporangium</taxon>
    </lineage>
</organism>
<keyword evidence="3" id="KW-1185">Reference proteome</keyword>
<evidence type="ECO:0008006" key="4">
    <source>
        <dbReference type="Google" id="ProtNLM"/>
    </source>
</evidence>
<dbReference type="EMBL" id="BAAAZR010000008">
    <property type="protein sequence ID" value="GAA3814260.1"/>
    <property type="molecule type" value="Genomic_DNA"/>
</dbReference>
<evidence type="ECO:0000313" key="2">
    <source>
        <dbReference type="EMBL" id="GAA3814260.1"/>
    </source>
</evidence>
<feature type="region of interest" description="Disordered" evidence="1">
    <location>
        <begin position="1"/>
        <end position="20"/>
    </location>
</feature>
<sequence>MKSHRTATRRFLPGSPFNVPTVPPPPLEQFALNDRVSHDKYGLGMVIGVEDDIAVLVDFGPQQERILAPYAKLVKL</sequence>
<accession>A0ABP7IBH3</accession>
<protein>
    <recommendedName>
        <fullName evidence="4">ATP-binding protein</fullName>
    </recommendedName>
</protein>
<dbReference type="RefSeq" id="WP_344941643.1">
    <property type="nucleotide sequence ID" value="NZ_BAAAZR010000008.1"/>
</dbReference>
<dbReference type="Proteomes" id="UP001500888">
    <property type="component" value="Unassembled WGS sequence"/>
</dbReference>